<name>A0A926EIG3_9FIRM</name>
<comment type="caution">
    <text evidence="2">The sequence shown here is derived from an EMBL/GenBank/DDBJ whole genome shotgun (WGS) entry which is preliminary data.</text>
</comment>
<dbReference type="InterPro" id="IPR011044">
    <property type="entry name" value="Quino_amine_DH_bsu"/>
</dbReference>
<dbReference type="InterPro" id="IPR036582">
    <property type="entry name" value="Mao_N_sf"/>
</dbReference>
<reference evidence="2" key="1">
    <citation type="submission" date="2020-08" db="EMBL/GenBank/DDBJ databases">
        <title>Genome public.</title>
        <authorList>
            <person name="Liu C."/>
            <person name="Sun Q."/>
        </authorList>
    </citation>
    <scope>NUCLEOTIDE SEQUENCE</scope>
    <source>
        <strain evidence="2">NSJ-12</strain>
    </source>
</reference>
<protein>
    <submittedName>
        <fullName evidence="2">Copper amine oxidase N-terminal domain-containing protein</fullName>
    </submittedName>
</protein>
<evidence type="ECO:0000313" key="3">
    <source>
        <dbReference type="Proteomes" id="UP000655830"/>
    </source>
</evidence>
<dbReference type="RefSeq" id="WP_249332170.1">
    <property type="nucleotide sequence ID" value="NZ_JACRSY010000007.1"/>
</dbReference>
<sequence length="356" mass="40263">MKKIFKKLLLVGVAVIMVMPCQARGLINIYYNEQEVYLEQEPKLIDDTVLLPLRALSQQLGYSVNWDQEARQIDVINGNAKVTLFMESDKALVKGEEVKLSVPAQRIGGTTYVPLRFVGEALDLEVAWDSSTQSVNLEGKYTVDRDNKKLMVRTKDGKQVLADIKTLEGAEDQIPSVSSIITKNGSEIVSVSEVIQGALTGTTCTNFYIKDGKVIDKIERPFHYIAENGIAYLEDKIAFGYGRYLRIYNDKTGELIKQYDLNAFQEGLTLDLMKLGQNYAMGRYENTLHIIDFETGKVTRILDLIPKEDQGYVFESDMHLATDKFKLVWETEDALVFKYYSITEGIDKTVTCRLGE</sequence>
<dbReference type="Pfam" id="PF07833">
    <property type="entry name" value="Cu_amine_oxidN1"/>
    <property type="match status" value="1"/>
</dbReference>
<dbReference type="EMBL" id="JACRSY010000007">
    <property type="protein sequence ID" value="MBC8579012.1"/>
    <property type="molecule type" value="Genomic_DNA"/>
</dbReference>
<evidence type="ECO:0000259" key="1">
    <source>
        <dbReference type="Pfam" id="PF07833"/>
    </source>
</evidence>
<dbReference type="AlphaFoldDB" id="A0A926EIG3"/>
<dbReference type="SUPFAM" id="SSF55383">
    <property type="entry name" value="Copper amine oxidase, domain N"/>
    <property type="match status" value="1"/>
</dbReference>
<organism evidence="2 3">
    <name type="scientific">Zhenhengia yiwuensis</name>
    <dbReference type="NCBI Taxonomy" id="2763666"/>
    <lineage>
        <taxon>Bacteria</taxon>
        <taxon>Bacillati</taxon>
        <taxon>Bacillota</taxon>
        <taxon>Clostridia</taxon>
        <taxon>Lachnospirales</taxon>
        <taxon>Lachnospiraceae</taxon>
        <taxon>Zhenhengia</taxon>
    </lineage>
</organism>
<feature type="domain" description="Copper amine oxidase-like N-terminal" evidence="1">
    <location>
        <begin position="32"/>
        <end position="136"/>
    </location>
</feature>
<accession>A0A926EIG3</accession>
<dbReference type="Proteomes" id="UP000655830">
    <property type="component" value="Unassembled WGS sequence"/>
</dbReference>
<proteinExistence type="predicted"/>
<dbReference type="InterPro" id="IPR012854">
    <property type="entry name" value="Cu_amine_oxidase-like_N"/>
</dbReference>
<keyword evidence="3" id="KW-1185">Reference proteome</keyword>
<dbReference type="Gene3D" id="3.30.457.10">
    <property type="entry name" value="Copper amine oxidase-like, N-terminal domain"/>
    <property type="match status" value="1"/>
</dbReference>
<dbReference type="SUPFAM" id="SSF50969">
    <property type="entry name" value="YVTN repeat-like/Quinoprotein amine dehydrogenase"/>
    <property type="match status" value="1"/>
</dbReference>
<evidence type="ECO:0000313" key="2">
    <source>
        <dbReference type="EMBL" id="MBC8579012.1"/>
    </source>
</evidence>
<gene>
    <name evidence="2" type="ORF">H8718_05620</name>
</gene>